<name>A0ACC0X911_9ROSI</name>
<dbReference type="EMBL" id="CM047749">
    <property type="protein sequence ID" value="KAJ0011141.1"/>
    <property type="molecule type" value="Genomic_DNA"/>
</dbReference>
<keyword evidence="2" id="KW-1185">Reference proteome</keyword>
<proteinExistence type="predicted"/>
<reference evidence="2" key="1">
    <citation type="journal article" date="2023" name="G3 (Bethesda)">
        <title>Genome assembly and association tests identify interacting loci associated with vigor, precocity, and sex in interspecific pistachio rootstocks.</title>
        <authorList>
            <person name="Palmer W."/>
            <person name="Jacygrad E."/>
            <person name="Sagayaradj S."/>
            <person name="Cavanaugh K."/>
            <person name="Han R."/>
            <person name="Bertier L."/>
            <person name="Beede B."/>
            <person name="Kafkas S."/>
            <person name="Golino D."/>
            <person name="Preece J."/>
            <person name="Michelmore R."/>
        </authorList>
    </citation>
    <scope>NUCLEOTIDE SEQUENCE [LARGE SCALE GENOMIC DNA]</scope>
</reference>
<dbReference type="Proteomes" id="UP001163603">
    <property type="component" value="Chromosome 14"/>
</dbReference>
<accession>A0ACC0X911</accession>
<comment type="caution">
    <text evidence="1">The sequence shown here is derived from an EMBL/GenBank/DDBJ whole genome shotgun (WGS) entry which is preliminary data.</text>
</comment>
<evidence type="ECO:0000313" key="1">
    <source>
        <dbReference type="EMBL" id="KAJ0011141.1"/>
    </source>
</evidence>
<protein>
    <submittedName>
        <fullName evidence="1">Uncharacterized protein</fullName>
    </submittedName>
</protein>
<sequence length="250" mass="27598">MCSLRERKMDRYQKVEKPRTEAAISENELRITAQGRLRNYISYAISLLQDKGANEIILKATGRAINKTVMIAELLKRRIVGLHQNTSTGSIDITDTWEPLEEGLLPLETTRHVSVITIILSKKELDSSSLGYQSPIPVDQVKPLTEYYDGEAAPGMRGRVRHDQGQGKNGGTGNGVAEYSNGHWDGGRGYGGRGRGYARGRSSRGRGRWYGGGNMQHESGYNNGYSGSGAFPPQGRGSFYLYSQSFLLSF</sequence>
<evidence type="ECO:0000313" key="2">
    <source>
        <dbReference type="Proteomes" id="UP001163603"/>
    </source>
</evidence>
<gene>
    <name evidence="1" type="ORF">Pint_32918</name>
</gene>
<organism evidence="1 2">
    <name type="scientific">Pistacia integerrima</name>
    <dbReference type="NCBI Taxonomy" id="434235"/>
    <lineage>
        <taxon>Eukaryota</taxon>
        <taxon>Viridiplantae</taxon>
        <taxon>Streptophyta</taxon>
        <taxon>Embryophyta</taxon>
        <taxon>Tracheophyta</taxon>
        <taxon>Spermatophyta</taxon>
        <taxon>Magnoliopsida</taxon>
        <taxon>eudicotyledons</taxon>
        <taxon>Gunneridae</taxon>
        <taxon>Pentapetalae</taxon>
        <taxon>rosids</taxon>
        <taxon>malvids</taxon>
        <taxon>Sapindales</taxon>
        <taxon>Anacardiaceae</taxon>
        <taxon>Pistacia</taxon>
    </lineage>
</organism>